<gene>
    <name evidence="2" type="ORF">S23_27500</name>
</gene>
<keyword evidence="1" id="KW-0472">Membrane</keyword>
<reference evidence="2 3" key="1">
    <citation type="journal article" date="2012" name="Microbes Environ.">
        <title>Complete genome sequence of Bradyrhizobium sp. S23321: insights into symbiosis evolution in soil oligotrophs.</title>
        <authorList>
            <person name="Okubo T."/>
            <person name="Tsukui T."/>
            <person name="Maita H."/>
            <person name="Okamoto S."/>
            <person name="Oshima K."/>
            <person name="Fujisawa T."/>
            <person name="Saito A."/>
            <person name="Futamata H."/>
            <person name="Hattori R."/>
            <person name="Shimomura Y."/>
            <person name="Haruta S."/>
            <person name="Morimoto S."/>
            <person name="Wang Y."/>
            <person name="Sakai Y."/>
            <person name="Hattori M."/>
            <person name="Aizawa S."/>
            <person name="Nagashima K.V.P."/>
            <person name="Masuda S."/>
            <person name="Hattori T."/>
            <person name="Yamashita A."/>
            <person name="Bao Z."/>
            <person name="Hayatsu M."/>
            <person name="Kajiya-Kanegae H."/>
            <person name="Yoshinaga I."/>
            <person name="Sakamoto K."/>
            <person name="Toyota K."/>
            <person name="Nakao M."/>
            <person name="Kohara M."/>
            <person name="Anda M."/>
            <person name="Niwa R."/>
            <person name="Jung-Hwan P."/>
            <person name="Sameshima-Saito R."/>
            <person name="Tokuda S."/>
            <person name="Yamamoto S."/>
            <person name="Yamamoto S."/>
            <person name="Yokoyama T."/>
            <person name="Akutsu T."/>
            <person name="Nakamura Y."/>
            <person name="Nakahira-Yanaka Y."/>
            <person name="Takada Hoshino Y."/>
            <person name="Hirakawa H."/>
            <person name="Mitsui H."/>
            <person name="Terasawa K."/>
            <person name="Itakura M."/>
            <person name="Sato S."/>
            <person name="Ikeda-Ohtsubo W."/>
            <person name="Sakakura N."/>
            <person name="Kaminuma E."/>
            <person name="Minamisawa K."/>
        </authorList>
    </citation>
    <scope>NUCLEOTIDE SEQUENCE [LARGE SCALE GENOMIC DNA]</scope>
    <source>
        <strain evidence="2 3">S23321</strain>
    </source>
</reference>
<dbReference type="AlphaFoldDB" id="A0AAI8MCM0"/>
<evidence type="ECO:0000256" key="1">
    <source>
        <dbReference type="SAM" id="Phobius"/>
    </source>
</evidence>
<dbReference type="EMBL" id="AP012279">
    <property type="protein sequence ID" value="BAL75962.1"/>
    <property type="molecule type" value="Genomic_DNA"/>
</dbReference>
<keyword evidence="3" id="KW-1185">Reference proteome</keyword>
<organism evidence="2 3">
    <name type="scientific">Bradyrhizobium cosmicum</name>
    <dbReference type="NCBI Taxonomy" id="1404864"/>
    <lineage>
        <taxon>Bacteria</taxon>
        <taxon>Pseudomonadati</taxon>
        <taxon>Pseudomonadota</taxon>
        <taxon>Alphaproteobacteria</taxon>
        <taxon>Hyphomicrobiales</taxon>
        <taxon>Nitrobacteraceae</taxon>
        <taxon>Bradyrhizobium</taxon>
    </lineage>
</organism>
<evidence type="ECO:0000313" key="3">
    <source>
        <dbReference type="Proteomes" id="UP000007886"/>
    </source>
</evidence>
<sequence>MHNAPPPGSVSRAECGALMVVLTDEEDLAVQAKLNFILGAKIYDTYFQGFRCAELSGGVVIAYASSEYMAGVISADYSMQIAIAVASVVGQPATMVLVLSCRKPRP</sequence>
<name>A0AAI8MCM0_9BRAD</name>
<evidence type="ECO:0000313" key="2">
    <source>
        <dbReference type="EMBL" id="BAL75962.1"/>
    </source>
</evidence>
<feature type="transmembrane region" description="Helical" evidence="1">
    <location>
        <begin position="77"/>
        <end position="99"/>
    </location>
</feature>
<dbReference type="KEGG" id="brs:S23_27500"/>
<proteinExistence type="predicted"/>
<protein>
    <submittedName>
        <fullName evidence="2">Uncharacterized protein</fullName>
    </submittedName>
</protein>
<accession>A0AAI8MCM0</accession>
<dbReference type="Proteomes" id="UP000007886">
    <property type="component" value="Chromosome"/>
</dbReference>
<keyword evidence="1" id="KW-0812">Transmembrane</keyword>
<keyword evidence="1" id="KW-1133">Transmembrane helix</keyword>